<reference evidence="3" key="1">
    <citation type="journal article" date="2019" name="Int. J. Syst. Evol. Microbiol.">
        <title>The Global Catalogue of Microorganisms (GCM) 10K type strain sequencing project: providing services to taxonomists for standard genome sequencing and annotation.</title>
        <authorList>
            <consortium name="The Broad Institute Genomics Platform"/>
            <consortium name="The Broad Institute Genome Sequencing Center for Infectious Disease"/>
            <person name="Wu L."/>
            <person name="Ma J."/>
        </authorList>
    </citation>
    <scope>NUCLEOTIDE SEQUENCE [LARGE SCALE GENOMIC DNA]</scope>
    <source>
        <strain evidence="3">CGMCC 4.7323</strain>
    </source>
</reference>
<dbReference type="Proteomes" id="UP000600080">
    <property type="component" value="Unassembled WGS sequence"/>
</dbReference>
<name>A0ABQ2JDW8_9ACTN</name>
<dbReference type="EMBL" id="BMND01000009">
    <property type="protein sequence ID" value="GGN45054.1"/>
    <property type="molecule type" value="Genomic_DNA"/>
</dbReference>
<protein>
    <recommendedName>
        <fullName evidence="4">Lipoprotein</fullName>
    </recommendedName>
</protein>
<feature type="compositionally biased region" description="Basic and acidic residues" evidence="1">
    <location>
        <begin position="110"/>
        <end position="120"/>
    </location>
</feature>
<evidence type="ECO:0000313" key="3">
    <source>
        <dbReference type="Proteomes" id="UP000600080"/>
    </source>
</evidence>
<gene>
    <name evidence="2" type="ORF">GCM10012285_28340</name>
</gene>
<evidence type="ECO:0000313" key="2">
    <source>
        <dbReference type="EMBL" id="GGN45054.1"/>
    </source>
</evidence>
<comment type="caution">
    <text evidence="2">The sequence shown here is derived from an EMBL/GenBank/DDBJ whole genome shotgun (WGS) entry which is preliminary data.</text>
</comment>
<proteinExistence type="predicted"/>
<dbReference type="RefSeq" id="WP_189097946.1">
    <property type="nucleotide sequence ID" value="NZ_BMND01000009.1"/>
</dbReference>
<sequence>MAAIVLAALCASGCGADSPPEQQNRLDKAAGLAQFKVTCTKDMWDRTRKSGLDGRNDEKFDKVKQVKLGGDQGKRGLIQITLTGPQLVEYLRKLDYDAHGGIDMNGQRPGDNEPMARRML</sequence>
<keyword evidence="3" id="KW-1185">Reference proteome</keyword>
<feature type="region of interest" description="Disordered" evidence="1">
    <location>
        <begin position="101"/>
        <end position="120"/>
    </location>
</feature>
<accession>A0ABQ2JDW8</accession>
<evidence type="ECO:0000256" key="1">
    <source>
        <dbReference type="SAM" id="MobiDB-lite"/>
    </source>
</evidence>
<organism evidence="2 3">
    <name type="scientific">Streptomyces kronopolitis</name>
    <dbReference type="NCBI Taxonomy" id="1612435"/>
    <lineage>
        <taxon>Bacteria</taxon>
        <taxon>Bacillati</taxon>
        <taxon>Actinomycetota</taxon>
        <taxon>Actinomycetes</taxon>
        <taxon>Kitasatosporales</taxon>
        <taxon>Streptomycetaceae</taxon>
        <taxon>Streptomyces</taxon>
    </lineage>
</organism>
<evidence type="ECO:0008006" key="4">
    <source>
        <dbReference type="Google" id="ProtNLM"/>
    </source>
</evidence>
<dbReference type="GeneID" id="301548596"/>